<sequence>MAYIYLFPSILPNLTMSLVTKLAMAAAAVAATVFLVGCDQQRIKELEEFVSTEQDVREKFGPPNQIWDEADGSHTLEYTRQPMGAQNYMITIGKDGKMTALRQVLAPDYFAKVRPGMDQQEIRRLLGQPAKRASYPLKNEAEWDWNWIDPPNTKMLFTVVFDAHGRVVRSSSTVVLQDR</sequence>
<evidence type="ECO:0000313" key="4">
    <source>
        <dbReference type="EMBL" id="MBB6577322.1"/>
    </source>
</evidence>
<reference evidence="4 5" key="1">
    <citation type="submission" date="2020-08" db="EMBL/GenBank/DDBJ databases">
        <title>Functional genomics of gut bacteria from endangered species of beetles.</title>
        <authorList>
            <person name="Carlos-Shanley C."/>
        </authorList>
    </citation>
    <scope>NUCLEOTIDE SEQUENCE [LARGE SCALE GENOMIC DNA]</scope>
    <source>
        <strain evidence="4 5">S00124</strain>
    </source>
</reference>
<dbReference type="Proteomes" id="UP000562492">
    <property type="component" value="Unassembled WGS sequence"/>
</dbReference>
<dbReference type="EMBL" id="JACHKZ010000006">
    <property type="protein sequence ID" value="MBB6577322.1"/>
    <property type="molecule type" value="Genomic_DNA"/>
</dbReference>
<evidence type="ECO:0000256" key="2">
    <source>
        <dbReference type="SAM" id="Phobius"/>
    </source>
</evidence>
<keyword evidence="5" id="KW-1185">Reference proteome</keyword>
<evidence type="ECO:0008006" key="6">
    <source>
        <dbReference type="Google" id="ProtNLM"/>
    </source>
</evidence>
<feature type="transmembrane region" description="Helical" evidence="2">
    <location>
        <begin position="14"/>
        <end position="36"/>
    </location>
</feature>
<keyword evidence="2" id="KW-1133">Transmembrane helix</keyword>
<protein>
    <recommendedName>
        <fullName evidence="6">Outer membrane protein assembly factor BamE</fullName>
    </recommendedName>
</protein>
<comment type="caution">
    <text evidence="4">The sequence shown here is derived from an EMBL/GenBank/DDBJ whole genome shotgun (WGS) entry which is preliminary data.</text>
</comment>
<evidence type="ECO:0000313" key="5">
    <source>
        <dbReference type="Proteomes" id="UP000562492"/>
    </source>
</evidence>
<name>A0ABR6RDU0_9BURK</name>
<keyword evidence="2" id="KW-0472">Membrane</keyword>
<dbReference type="Gene3D" id="3.30.1450.10">
    <property type="match status" value="1"/>
</dbReference>
<evidence type="ECO:0000256" key="1">
    <source>
        <dbReference type="ARBA" id="ARBA00022729"/>
    </source>
</evidence>
<proteinExistence type="predicted"/>
<evidence type="ECO:0000256" key="3">
    <source>
        <dbReference type="SAM" id="SignalP"/>
    </source>
</evidence>
<accession>A0ABR6RDU0</accession>
<feature type="chain" id="PRO_5046343695" description="Outer membrane protein assembly factor BamE" evidence="3">
    <location>
        <begin position="26"/>
        <end position="179"/>
    </location>
</feature>
<dbReference type="InterPro" id="IPR037873">
    <property type="entry name" value="BamE-like"/>
</dbReference>
<gene>
    <name evidence="4" type="ORF">HNP33_001377</name>
</gene>
<organism evidence="4 5">
    <name type="scientific">Comamonas odontotermitis</name>
    <dbReference type="NCBI Taxonomy" id="379895"/>
    <lineage>
        <taxon>Bacteria</taxon>
        <taxon>Pseudomonadati</taxon>
        <taxon>Pseudomonadota</taxon>
        <taxon>Betaproteobacteria</taxon>
        <taxon>Burkholderiales</taxon>
        <taxon>Comamonadaceae</taxon>
        <taxon>Comamonas</taxon>
    </lineage>
</organism>
<keyword evidence="2" id="KW-0812">Transmembrane</keyword>
<feature type="signal peptide" evidence="3">
    <location>
        <begin position="1"/>
        <end position="25"/>
    </location>
</feature>
<keyword evidence="1 3" id="KW-0732">Signal</keyword>